<evidence type="ECO:0000256" key="1">
    <source>
        <dbReference type="SAM" id="MobiDB-lite"/>
    </source>
</evidence>
<keyword evidence="4" id="KW-1185">Reference proteome</keyword>
<protein>
    <submittedName>
        <fullName evidence="3">DNA-binding transcriptional regulator</fullName>
    </submittedName>
</protein>
<proteinExistence type="predicted"/>
<dbReference type="AlphaFoldDB" id="A0A239SXQ7"/>
<accession>A0A239SXQ7</accession>
<evidence type="ECO:0000259" key="2">
    <source>
        <dbReference type="Pfam" id="PF04606"/>
    </source>
</evidence>
<reference evidence="3 4" key="1">
    <citation type="submission" date="2017-06" db="EMBL/GenBank/DDBJ databases">
        <authorList>
            <consortium name="Pathogen Informatics"/>
        </authorList>
    </citation>
    <scope>NUCLEOTIDE SEQUENCE [LARGE SCALE GENOMIC DNA]</scope>
    <source>
        <strain evidence="3 4">NCTC13161</strain>
    </source>
</reference>
<gene>
    <name evidence="3" type="ORF">SAMEA4530655_04684</name>
</gene>
<feature type="region of interest" description="Disordered" evidence="1">
    <location>
        <begin position="67"/>
        <end position="86"/>
    </location>
</feature>
<organism evidence="3 4">
    <name type="scientific">Pandoraea sputorum</name>
    <dbReference type="NCBI Taxonomy" id="93222"/>
    <lineage>
        <taxon>Bacteria</taxon>
        <taxon>Pseudomonadati</taxon>
        <taxon>Pseudomonadota</taxon>
        <taxon>Betaproteobacteria</taxon>
        <taxon>Burkholderiales</taxon>
        <taxon>Burkholderiaceae</taxon>
        <taxon>Pandoraea</taxon>
    </lineage>
</organism>
<dbReference type="GO" id="GO:0003677">
    <property type="term" value="F:DNA binding"/>
    <property type="evidence" value="ECO:0007669"/>
    <property type="project" value="UniProtKB-KW"/>
</dbReference>
<evidence type="ECO:0000313" key="4">
    <source>
        <dbReference type="Proteomes" id="UP000215126"/>
    </source>
</evidence>
<dbReference type="InterPro" id="IPR007684">
    <property type="entry name" value="Znf_Ogr/Delta"/>
</dbReference>
<dbReference type="KEGG" id="pspu:NA29_02255"/>
<evidence type="ECO:0000313" key="3">
    <source>
        <dbReference type="EMBL" id="SNU89608.1"/>
    </source>
</evidence>
<feature type="domain" description="Zinc finger Ogr/Delta-type" evidence="2">
    <location>
        <begin position="5"/>
        <end position="50"/>
    </location>
</feature>
<sequence>MKMVCPHCARRLKIRTSRIMSRQTSQLYFQCENVECAFTCMALLSIVHTLAPSQSPDPAVFIPTGKAKLKQDEDDDRQMDLLNSTA</sequence>
<dbReference type="STRING" id="93222.NA29_02255"/>
<name>A0A239SXQ7_9BURK</name>
<dbReference type="Proteomes" id="UP000215126">
    <property type="component" value="Chromosome 1"/>
</dbReference>
<keyword evidence="3" id="KW-0238">DNA-binding</keyword>
<dbReference type="OrthoDB" id="6895359at2"/>
<dbReference type="EMBL" id="LT906435">
    <property type="protein sequence ID" value="SNU89608.1"/>
    <property type="molecule type" value="Genomic_DNA"/>
</dbReference>
<dbReference type="Pfam" id="PF04606">
    <property type="entry name" value="Ogr_Delta"/>
    <property type="match status" value="1"/>
</dbReference>